<evidence type="ECO:0000256" key="2">
    <source>
        <dbReference type="ARBA" id="ARBA00022729"/>
    </source>
</evidence>
<dbReference type="EMBL" id="BAABJZ010000022">
    <property type="protein sequence ID" value="GAA4881861.1"/>
    <property type="molecule type" value="Genomic_DNA"/>
</dbReference>
<keyword evidence="9" id="KW-1185">Reference proteome</keyword>
<keyword evidence="4" id="KW-0676">Redox-active center</keyword>
<dbReference type="Gene3D" id="3.40.30.10">
    <property type="entry name" value="Glutaredoxin"/>
    <property type="match status" value="1"/>
</dbReference>
<dbReference type="RefSeq" id="WP_345334729.1">
    <property type="nucleotide sequence ID" value="NZ_BAABJZ010000022.1"/>
</dbReference>
<evidence type="ECO:0000256" key="6">
    <source>
        <dbReference type="SAM" id="SignalP"/>
    </source>
</evidence>
<protein>
    <recommendedName>
        <fullName evidence="5">Thiol:disulfide interchange protein</fullName>
    </recommendedName>
</protein>
<evidence type="ECO:0000256" key="5">
    <source>
        <dbReference type="PIRNR" id="PIRNR001488"/>
    </source>
</evidence>
<dbReference type="Proteomes" id="UP001499988">
    <property type="component" value="Unassembled WGS sequence"/>
</dbReference>
<feature type="domain" description="DSBA-like thioredoxin" evidence="7">
    <location>
        <begin position="64"/>
        <end position="184"/>
    </location>
</feature>
<dbReference type="InterPro" id="IPR023205">
    <property type="entry name" value="DsbA/DsbL"/>
</dbReference>
<evidence type="ECO:0000313" key="9">
    <source>
        <dbReference type="Proteomes" id="UP001499988"/>
    </source>
</evidence>
<keyword evidence="3 5" id="KW-1015">Disulfide bond</keyword>
<dbReference type="InterPro" id="IPR001853">
    <property type="entry name" value="DSBA-like_thioredoxin_dom"/>
</dbReference>
<dbReference type="CDD" id="cd03019">
    <property type="entry name" value="DsbA_DsbA"/>
    <property type="match status" value="1"/>
</dbReference>
<evidence type="ECO:0000256" key="3">
    <source>
        <dbReference type="ARBA" id="ARBA00023157"/>
    </source>
</evidence>
<organism evidence="8 9">
    <name type="scientific">Ferrimonas pelagia</name>
    <dbReference type="NCBI Taxonomy" id="1177826"/>
    <lineage>
        <taxon>Bacteria</taxon>
        <taxon>Pseudomonadati</taxon>
        <taxon>Pseudomonadota</taxon>
        <taxon>Gammaproteobacteria</taxon>
        <taxon>Alteromonadales</taxon>
        <taxon>Ferrimonadaceae</taxon>
        <taxon>Ferrimonas</taxon>
    </lineage>
</organism>
<comment type="subcellular location">
    <subcellularLocation>
        <location evidence="5">Periplasm</location>
    </subcellularLocation>
</comment>
<dbReference type="Pfam" id="PF01323">
    <property type="entry name" value="DSBA"/>
    <property type="match status" value="1"/>
</dbReference>
<name>A0ABP9ENH8_9GAMM</name>
<sequence>MKKTLTALFTLAIAFGGQAATYKEGTHYQVLKPEAQFTANSEVTKVYSVNCPFCYKYETAVIPNMEKNLPKGASYEGLHITTKTPLGVEKSQVLAVANVMGNDKGYKAAKMAYYKHFHDDKKRFSDGAEAIAFGLKAAKIKKADFDKHVKTQAVTDLLAYWDQGVEVAKIQGIPAIVVGGKYLINTAQIRSMTMLDEMVAQLLAE</sequence>
<dbReference type="InterPro" id="IPR050824">
    <property type="entry name" value="Thiol_disulfide_DsbA"/>
</dbReference>
<dbReference type="PIRSF" id="PIRSF001488">
    <property type="entry name" value="Tdi_protein"/>
    <property type="match status" value="1"/>
</dbReference>
<comment type="caution">
    <text evidence="8">The sequence shown here is derived from an EMBL/GenBank/DDBJ whole genome shotgun (WGS) entry which is preliminary data.</text>
</comment>
<dbReference type="InterPro" id="IPR036249">
    <property type="entry name" value="Thioredoxin-like_sf"/>
</dbReference>
<dbReference type="PANTHER" id="PTHR35891">
    <property type="entry name" value="THIOL:DISULFIDE INTERCHANGE PROTEIN DSBA"/>
    <property type="match status" value="1"/>
</dbReference>
<feature type="signal peptide" evidence="6">
    <location>
        <begin position="1"/>
        <end position="19"/>
    </location>
</feature>
<dbReference type="SUPFAM" id="SSF52833">
    <property type="entry name" value="Thioredoxin-like"/>
    <property type="match status" value="1"/>
</dbReference>
<keyword evidence="2 6" id="KW-0732">Signal</keyword>
<feature type="chain" id="PRO_5045903501" description="Thiol:disulfide interchange protein" evidence="6">
    <location>
        <begin position="20"/>
        <end position="205"/>
    </location>
</feature>
<gene>
    <name evidence="8" type="ORF">GCM10023333_14970</name>
</gene>
<accession>A0ABP9ENH8</accession>
<evidence type="ECO:0000256" key="4">
    <source>
        <dbReference type="ARBA" id="ARBA00023284"/>
    </source>
</evidence>
<evidence type="ECO:0000256" key="1">
    <source>
        <dbReference type="ARBA" id="ARBA00005791"/>
    </source>
</evidence>
<keyword evidence="5" id="KW-0574">Periplasm</keyword>
<comment type="similarity">
    <text evidence="1">Belongs to the thioredoxin family. DsbA subfamily.</text>
</comment>
<reference evidence="9" key="1">
    <citation type="journal article" date="2019" name="Int. J. Syst. Evol. Microbiol.">
        <title>The Global Catalogue of Microorganisms (GCM) 10K type strain sequencing project: providing services to taxonomists for standard genome sequencing and annotation.</title>
        <authorList>
            <consortium name="The Broad Institute Genomics Platform"/>
            <consortium name="The Broad Institute Genome Sequencing Center for Infectious Disease"/>
            <person name="Wu L."/>
            <person name="Ma J."/>
        </authorList>
    </citation>
    <scope>NUCLEOTIDE SEQUENCE [LARGE SCALE GENOMIC DNA]</scope>
    <source>
        <strain evidence="9">JCM 18401</strain>
    </source>
</reference>
<proteinExistence type="inferred from homology"/>
<evidence type="ECO:0000313" key="8">
    <source>
        <dbReference type="EMBL" id="GAA4881861.1"/>
    </source>
</evidence>
<evidence type="ECO:0000259" key="7">
    <source>
        <dbReference type="Pfam" id="PF01323"/>
    </source>
</evidence>
<dbReference type="PANTHER" id="PTHR35891:SF3">
    <property type="entry name" value="THIOL:DISULFIDE INTERCHANGE PROTEIN DSBL"/>
    <property type="match status" value="1"/>
</dbReference>